<protein>
    <recommendedName>
        <fullName evidence="3">Concanavalin A-like lectin/glucanases superfamily protein</fullName>
    </recommendedName>
</protein>
<evidence type="ECO:0000313" key="2">
    <source>
        <dbReference type="Proteomes" id="UP000581135"/>
    </source>
</evidence>
<dbReference type="Proteomes" id="UP000581135">
    <property type="component" value="Unassembled WGS sequence"/>
</dbReference>
<dbReference type="SUPFAM" id="SSF49899">
    <property type="entry name" value="Concanavalin A-like lectins/glucanases"/>
    <property type="match status" value="1"/>
</dbReference>
<proteinExistence type="predicted"/>
<organism evidence="1 2">
    <name type="scientific">Limibacillus halophilus</name>
    <dbReference type="NCBI Taxonomy" id="1579333"/>
    <lineage>
        <taxon>Bacteria</taxon>
        <taxon>Pseudomonadati</taxon>
        <taxon>Pseudomonadota</taxon>
        <taxon>Alphaproteobacteria</taxon>
        <taxon>Rhodospirillales</taxon>
        <taxon>Rhodovibrionaceae</taxon>
        <taxon>Limibacillus</taxon>
    </lineage>
</organism>
<accession>A0A839SX30</accession>
<name>A0A839SX30_9PROT</name>
<reference evidence="1 2" key="1">
    <citation type="submission" date="2020-08" db="EMBL/GenBank/DDBJ databases">
        <title>Genomic Encyclopedia of Type Strains, Phase III (KMG-III): the genomes of soil and plant-associated and newly described type strains.</title>
        <authorList>
            <person name="Whitman W."/>
        </authorList>
    </citation>
    <scope>NUCLEOTIDE SEQUENCE [LARGE SCALE GENOMIC DNA]</scope>
    <source>
        <strain evidence="1 2">CECT 8803</strain>
    </source>
</reference>
<sequence>MRGCPVRSPITAPMFASSRASALGFVDEQALSFNGVFDYMVLPIETSDLLRSDRAFSIGLYMAWHWQNDSVVLLSTMPTAEEDPTRHGFVLSVNLASGPEFGRFHCRFEGDVPAGQRARALGSSVFGWTARPAVTFLLTYDGSGSAAGFQLYVNGVPDNMSVVEDTLTGPVISYKRPNVAGNPGSGAIFRPTMDASQLILCDRALTQIEAMEHHNGIAGDPRNSQFGAAVRHWWPIGEGDVLPWLDDRISGLQAEAIGFTASGFVAKE</sequence>
<gene>
    <name evidence="1" type="ORF">FHR98_001790</name>
</gene>
<dbReference type="AlphaFoldDB" id="A0A839SX30"/>
<dbReference type="RefSeq" id="WP_183416325.1">
    <property type="nucleotide sequence ID" value="NZ_JACHXA010000004.1"/>
</dbReference>
<comment type="caution">
    <text evidence="1">The sequence shown here is derived from an EMBL/GenBank/DDBJ whole genome shotgun (WGS) entry which is preliminary data.</text>
</comment>
<dbReference type="Gene3D" id="2.60.120.200">
    <property type="match status" value="1"/>
</dbReference>
<dbReference type="EMBL" id="JACHXA010000004">
    <property type="protein sequence ID" value="MBB3065503.1"/>
    <property type="molecule type" value="Genomic_DNA"/>
</dbReference>
<keyword evidence="2" id="KW-1185">Reference proteome</keyword>
<dbReference type="InterPro" id="IPR013320">
    <property type="entry name" value="ConA-like_dom_sf"/>
</dbReference>
<evidence type="ECO:0008006" key="3">
    <source>
        <dbReference type="Google" id="ProtNLM"/>
    </source>
</evidence>
<evidence type="ECO:0000313" key="1">
    <source>
        <dbReference type="EMBL" id="MBB3065503.1"/>
    </source>
</evidence>